<gene>
    <name evidence="2" type="ORF">Megvenef_00877</name>
</gene>
<proteinExistence type="predicted"/>
<evidence type="ECO:0000259" key="1">
    <source>
        <dbReference type="Pfam" id="PF02627"/>
    </source>
</evidence>
<sequence>MEEKKIKLGKEKISELGGELGDFMINNINRLHPPYAQFIKNSVAAMNSDSLLNQREREIIRLSSLITVGASLVQVKNTIRMMLKRNIFSKNEIGEIIMQTSFFCGFSPAITAAFVALEVIDELDK</sequence>
<comment type="caution">
    <text evidence="2">The sequence shown here is derived from an EMBL/GenBank/DDBJ whole genome shotgun (WGS) entry which is preliminary data.</text>
</comment>
<name>A0ABU5NCK6_9RICK</name>
<dbReference type="SUPFAM" id="SSF69118">
    <property type="entry name" value="AhpD-like"/>
    <property type="match status" value="1"/>
</dbReference>
<organism evidence="2 3">
    <name type="scientific">Candidatus Megaera venefica</name>
    <dbReference type="NCBI Taxonomy" id="2055910"/>
    <lineage>
        <taxon>Bacteria</taxon>
        <taxon>Pseudomonadati</taxon>
        <taxon>Pseudomonadota</taxon>
        <taxon>Alphaproteobacteria</taxon>
        <taxon>Rickettsiales</taxon>
        <taxon>Rickettsiaceae</taxon>
        <taxon>Candidatus Megaera</taxon>
    </lineage>
</organism>
<evidence type="ECO:0000313" key="3">
    <source>
        <dbReference type="Proteomes" id="UP001291687"/>
    </source>
</evidence>
<dbReference type="RefSeq" id="WP_322776807.1">
    <property type="nucleotide sequence ID" value="NZ_JARJFB010000060.1"/>
</dbReference>
<protein>
    <submittedName>
        <fullName evidence="2">Carboxymuconolactone decarboxylase family protein</fullName>
    </submittedName>
</protein>
<reference evidence="2 3" key="1">
    <citation type="submission" date="2023-03" db="EMBL/GenBank/DDBJ databases">
        <title>Host association and intracellularity evolved multiple times independently in the Rickettsiales.</title>
        <authorList>
            <person name="Castelli M."/>
            <person name="Nardi T."/>
            <person name="Gammuto L."/>
            <person name="Bellinzona G."/>
            <person name="Sabaneyeva E."/>
            <person name="Potekhin A."/>
            <person name="Serra V."/>
            <person name="Petroni G."/>
            <person name="Sassera D."/>
        </authorList>
    </citation>
    <scope>NUCLEOTIDE SEQUENCE [LARGE SCALE GENOMIC DNA]</scope>
    <source>
        <strain evidence="2 3">Sr 2-6</strain>
    </source>
</reference>
<dbReference type="InterPro" id="IPR003779">
    <property type="entry name" value="CMD-like"/>
</dbReference>
<keyword evidence="3" id="KW-1185">Reference proteome</keyword>
<accession>A0ABU5NCK6</accession>
<dbReference type="Pfam" id="PF02627">
    <property type="entry name" value="CMD"/>
    <property type="match status" value="1"/>
</dbReference>
<dbReference type="EMBL" id="JARJFB010000060">
    <property type="protein sequence ID" value="MEA0970908.1"/>
    <property type="molecule type" value="Genomic_DNA"/>
</dbReference>
<dbReference type="Proteomes" id="UP001291687">
    <property type="component" value="Unassembled WGS sequence"/>
</dbReference>
<feature type="domain" description="Carboxymuconolactone decarboxylase-like" evidence="1">
    <location>
        <begin position="37"/>
        <end position="116"/>
    </location>
</feature>
<evidence type="ECO:0000313" key="2">
    <source>
        <dbReference type="EMBL" id="MEA0970908.1"/>
    </source>
</evidence>
<dbReference type="InterPro" id="IPR029032">
    <property type="entry name" value="AhpD-like"/>
</dbReference>
<dbReference type="Gene3D" id="1.20.1290.10">
    <property type="entry name" value="AhpD-like"/>
    <property type="match status" value="1"/>
</dbReference>